<evidence type="ECO:0000313" key="4">
    <source>
        <dbReference type="Proteomes" id="UP000324897"/>
    </source>
</evidence>
<dbReference type="EMBL" id="RWGY01000007">
    <property type="protein sequence ID" value="TVU41572.1"/>
    <property type="molecule type" value="Genomic_DNA"/>
</dbReference>
<dbReference type="Proteomes" id="UP000324897">
    <property type="component" value="Chromosome 4"/>
</dbReference>
<proteinExistence type="predicted"/>
<dbReference type="GO" id="GO:0000965">
    <property type="term" value="P:mitochondrial RNA 3'-end processing"/>
    <property type="evidence" value="ECO:0007669"/>
    <property type="project" value="TreeGrafter"/>
</dbReference>
<name>A0A5J9VYP5_9POAL</name>
<dbReference type="Pfam" id="PF01138">
    <property type="entry name" value="RNase_PH"/>
    <property type="match status" value="1"/>
</dbReference>
<keyword evidence="1" id="KW-0694">RNA-binding</keyword>
<dbReference type="InterPro" id="IPR027408">
    <property type="entry name" value="PNPase/RNase_PH_dom_sf"/>
</dbReference>
<dbReference type="Gramene" id="TVU41572">
    <property type="protein sequence ID" value="TVU41572"/>
    <property type="gene ID" value="EJB05_15101"/>
</dbReference>
<dbReference type="OrthoDB" id="437922at2759"/>
<dbReference type="GO" id="GO:0000958">
    <property type="term" value="P:mitochondrial mRNA catabolic process"/>
    <property type="evidence" value="ECO:0007669"/>
    <property type="project" value="TreeGrafter"/>
</dbReference>
<dbReference type="SUPFAM" id="SSF54211">
    <property type="entry name" value="Ribosomal protein S5 domain 2-like"/>
    <property type="match status" value="1"/>
</dbReference>
<dbReference type="AlphaFoldDB" id="A0A5J9VYP5"/>
<dbReference type="Gene3D" id="3.30.230.70">
    <property type="entry name" value="GHMP Kinase, N-terminal domain"/>
    <property type="match status" value="1"/>
</dbReference>
<feature type="domain" description="Exoribonuclease phosphorolytic" evidence="2">
    <location>
        <begin position="99"/>
        <end position="198"/>
    </location>
</feature>
<accession>A0A5J9VYP5</accession>
<evidence type="ECO:0000259" key="2">
    <source>
        <dbReference type="Pfam" id="PF01138"/>
    </source>
</evidence>
<comment type="caution">
    <text evidence="3">The sequence shown here is derived from an EMBL/GenBank/DDBJ whole genome shotgun (WGS) entry which is preliminary data.</text>
</comment>
<organism evidence="3 4">
    <name type="scientific">Eragrostis curvula</name>
    <name type="common">weeping love grass</name>
    <dbReference type="NCBI Taxonomy" id="38414"/>
    <lineage>
        <taxon>Eukaryota</taxon>
        <taxon>Viridiplantae</taxon>
        <taxon>Streptophyta</taxon>
        <taxon>Embryophyta</taxon>
        <taxon>Tracheophyta</taxon>
        <taxon>Spermatophyta</taxon>
        <taxon>Magnoliopsida</taxon>
        <taxon>Liliopsida</taxon>
        <taxon>Poales</taxon>
        <taxon>Poaceae</taxon>
        <taxon>PACMAD clade</taxon>
        <taxon>Chloridoideae</taxon>
        <taxon>Eragrostideae</taxon>
        <taxon>Eragrostidinae</taxon>
        <taxon>Eragrostis</taxon>
    </lineage>
</organism>
<dbReference type="InterPro" id="IPR020568">
    <property type="entry name" value="Ribosomal_Su5_D2-typ_SF"/>
</dbReference>
<dbReference type="PANTHER" id="PTHR11252:SF0">
    <property type="entry name" value="POLYRIBONUCLEOTIDE NUCLEOTIDYLTRANSFERASE 1, MITOCHONDRIAL"/>
    <property type="match status" value="1"/>
</dbReference>
<feature type="non-terminal residue" evidence="3">
    <location>
        <position position="1"/>
    </location>
</feature>
<dbReference type="GO" id="GO:0009570">
    <property type="term" value="C:chloroplast stroma"/>
    <property type="evidence" value="ECO:0007669"/>
    <property type="project" value="TreeGrafter"/>
</dbReference>
<dbReference type="GO" id="GO:0005829">
    <property type="term" value="C:cytosol"/>
    <property type="evidence" value="ECO:0007669"/>
    <property type="project" value="TreeGrafter"/>
</dbReference>
<dbReference type="GO" id="GO:0004654">
    <property type="term" value="F:polyribonucleotide nucleotidyltransferase activity"/>
    <property type="evidence" value="ECO:0007669"/>
    <property type="project" value="InterPro"/>
</dbReference>
<dbReference type="PANTHER" id="PTHR11252">
    <property type="entry name" value="POLYRIBONUCLEOTIDE NUCLEOTIDYLTRANSFERASE"/>
    <property type="match status" value="1"/>
</dbReference>
<evidence type="ECO:0000313" key="3">
    <source>
        <dbReference type="EMBL" id="TVU41572.1"/>
    </source>
</evidence>
<protein>
    <recommendedName>
        <fullName evidence="2">Exoribonuclease phosphorolytic domain-containing protein</fullName>
    </recommendedName>
</protein>
<evidence type="ECO:0000256" key="1">
    <source>
        <dbReference type="ARBA" id="ARBA00022884"/>
    </source>
</evidence>
<dbReference type="GO" id="GO:0003723">
    <property type="term" value="F:RNA binding"/>
    <property type="evidence" value="ECO:0007669"/>
    <property type="project" value="UniProtKB-KW"/>
</dbReference>
<dbReference type="GO" id="GO:0000175">
    <property type="term" value="F:3'-5'-RNA exonuclease activity"/>
    <property type="evidence" value="ECO:0007669"/>
    <property type="project" value="TreeGrafter"/>
</dbReference>
<dbReference type="InterPro" id="IPR001247">
    <property type="entry name" value="ExoRNase_PH_dom1"/>
</dbReference>
<sequence length="255" mass="27723">MIRFAVASPRHPLVSPPSLPPPPLSPSTLLLPLLSHRLEMLASPAALHLLLPAPPPHRHHLAFALPRPAPPLHASLPSASAACSRRRVRRRAPRHILYTSVCLSDLPNEPSDFFPLLVHYQERLSAAGRTSGGFFKREGKAKDHEVLICRLIDRPLRPTMPKGFYYETQILSWVFSYDGIHSPDCLAITAAGIAVALAPYTADISGDELGYVAKDGSSGATESLADIVEDEVIVDGEVDEGDVHIKPVSRSPTVR</sequence>
<gene>
    <name evidence="3" type="ORF">EJB05_15101</name>
</gene>
<keyword evidence="4" id="KW-1185">Reference proteome</keyword>
<dbReference type="GO" id="GO:0005739">
    <property type="term" value="C:mitochondrion"/>
    <property type="evidence" value="ECO:0007669"/>
    <property type="project" value="TreeGrafter"/>
</dbReference>
<reference evidence="3 4" key="1">
    <citation type="journal article" date="2019" name="Sci. Rep.">
        <title>A high-quality genome of Eragrostis curvula grass provides insights into Poaceae evolution and supports new strategies to enhance forage quality.</title>
        <authorList>
            <person name="Carballo J."/>
            <person name="Santos B.A.C.M."/>
            <person name="Zappacosta D."/>
            <person name="Garbus I."/>
            <person name="Selva J.P."/>
            <person name="Gallo C.A."/>
            <person name="Diaz A."/>
            <person name="Albertini E."/>
            <person name="Caccamo M."/>
            <person name="Echenique V."/>
        </authorList>
    </citation>
    <scope>NUCLEOTIDE SEQUENCE [LARGE SCALE GENOMIC DNA]</scope>
    <source>
        <strain evidence="4">cv. Victoria</strain>
        <tissue evidence="3">Leaf</tissue>
    </source>
</reference>
<dbReference type="InterPro" id="IPR012162">
    <property type="entry name" value="PNPase"/>
</dbReference>